<feature type="compositionally biased region" description="Basic and acidic residues" evidence="1">
    <location>
        <begin position="62"/>
        <end position="87"/>
    </location>
</feature>
<name>A0A6L2L5G3_TANCI</name>
<evidence type="ECO:0000256" key="1">
    <source>
        <dbReference type="SAM" id="MobiDB-lite"/>
    </source>
</evidence>
<comment type="caution">
    <text evidence="2">The sequence shown here is derived from an EMBL/GenBank/DDBJ whole genome shotgun (WGS) entry which is preliminary data.</text>
</comment>
<evidence type="ECO:0000313" key="2">
    <source>
        <dbReference type="EMBL" id="GEU57081.1"/>
    </source>
</evidence>
<dbReference type="AlphaFoldDB" id="A0A6L2L5G3"/>
<reference evidence="2" key="1">
    <citation type="journal article" date="2019" name="Sci. Rep.">
        <title>Draft genome of Tanacetum cinerariifolium, the natural source of mosquito coil.</title>
        <authorList>
            <person name="Yamashiro T."/>
            <person name="Shiraishi A."/>
            <person name="Satake H."/>
            <person name="Nakayama K."/>
        </authorList>
    </citation>
    <scope>NUCLEOTIDE SEQUENCE</scope>
</reference>
<proteinExistence type="predicted"/>
<dbReference type="EMBL" id="BKCJ010003772">
    <property type="protein sequence ID" value="GEU57081.1"/>
    <property type="molecule type" value="Genomic_DNA"/>
</dbReference>
<accession>A0A6L2L5G3</accession>
<protein>
    <submittedName>
        <fullName evidence="2">Uncharacterized protein</fullName>
    </submittedName>
</protein>
<gene>
    <name evidence="2" type="ORF">Tci_029059</name>
</gene>
<organism evidence="2">
    <name type="scientific">Tanacetum cinerariifolium</name>
    <name type="common">Dalmatian daisy</name>
    <name type="synonym">Chrysanthemum cinerariifolium</name>
    <dbReference type="NCBI Taxonomy" id="118510"/>
    <lineage>
        <taxon>Eukaryota</taxon>
        <taxon>Viridiplantae</taxon>
        <taxon>Streptophyta</taxon>
        <taxon>Embryophyta</taxon>
        <taxon>Tracheophyta</taxon>
        <taxon>Spermatophyta</taxon>
        <taxon>Magnoliopsida</taxon>
        <taxon>eudicotyledons</taxon>
        <taxon>Gunneridae</taxon>
        <taxon>Pentapetalae</taxon>
        <taxon>asterids</taxon>
        <taxon>campanulids</taxon>
        <taxon>Asterales</taxon>
        <taxon>Asteraceae</taxon>
        <taxon>Asteroideae</taxon>
        <taxon>Anthemideae</taxon>
        <taxon>Anthemidinae</taxon>
        <taxon>Tanacetum</taxon>
    </lineage>
</organism>
<feature type="region of interest" description="Disordered" evidence="1">
    <location>
        <begin position="62"/>
        <end position="110"/>
    </location>
</feature>
<sequence>MGLQTPDELSRSRLGFIEKMGVAKGLKTRQKRIFSGSFRSRVLNIQDEDEVVKSPRACYWKEHEISNPTVKDKQEKDNNGTKPDKNGKRGKPRQCQNSVTIKKAEKAKKI</sequence>